<dbReference type="InterPro" id="IPR011127">
    <property type="entry name" value="Dala_Dala_lig_N"/>
</dbReference>
<dbReference type="UniPathway" id="UPA00219"/>
<comment type="function">
    <text evidence="13">Cell wall formation.</text>
</comment>
<feature type="active site" evidence="14">
    <location>
        <position position="16"/>
    </location>
</feature>
<feature type="binding site" evidence="15">
    <location>
        <position position="272"/>
    </location>
    <ligand>
        <name>Mg(2+)</name>
        <dbReference type="ChEBI" id="CHEBI:18420"/>
        <label>1</label>
    </ligand>
</feature>
<evidence type="ECO:0000259" key="17">
    <source>
        <dbReference type="PROSITE" id="PS50975"/>
    </source>
</evidence>
<evidence type="ECO:0000256" key="14">
    <source>
        <dbReference type="PIRSR" id="PIRSR039102-1"/>
    </source>
</evidence>
<protein>
    <recommendedName>
        <fullName evidence="4 13">D-alanine--D-alanine ligase</fullName>
        <ecNumber evidence="4 13">6.3.2.4</ecNumber>
    </recommendedName>
    <alternativeName>
        <fullName evidence="13">D-Ala-D-Ala ligase</fullName>
    </alternativeName>
    <alternativeName>
        <fullName evidence="13">D-alanylalanine synthetase</fullName>
    </alternativeName>
</protein>
<evidence type="ECO:0000256" key="9">
    <source>
        <dbReference type="ARBA" id="ARBA00022960"/>
    </source>
</evidence>
<dbReference type="InterPro" id="IPR016185">
    <property type="entry name" value="PreATP-grasp_dom_sf"/>
</dbReference>
<organism evidence="18 19">
    <name type="scientific">Kuenenia stuttgartiensis</name>
    <dbReference type="NCBI Taxonomy" id="174633"/>
    <lineage>
        <taxon>Bacteria</taxon>
        <taxon>Pseudomonadati</taxon>
        <taxon>Planctomycetota</taxon>
        <taxon>Candidatus Brocadiia</taxon>
        <taxon>Candidatus Brocadiales</taxon>
        <taxon>Candidatus Brocadiaceae</taxon>
        <taxon>Candidatus Kuenenia</taxon>
    </lineage>
</organism>
<dbReference type="RefSeq" id="WP_099326370.1">
    <property type="nucleotide sequence ID" value="NZ_LT934425.1"/>
</dbReference>
<dbReference type="Pfam" id="PF07478">
    <property type="entry name" value="Dala_Dala_lig_C"/>
    <property type="match status" value="1"/>
</dbReference>
<keyword evidence="9 13" id="KW-0133">Cell shape</keyword>
<dbReference type="OrthoDB" id="9813261at2"/>
<dbReference type="NCBIfam" id="NF002378">
    <property type="entry name" value="PRK01372.1"/>
    <property type="match status" value="1"/>
</dbReference>
<keyword evidence="6 13" id="KW-0436">Ligase</keyword>
<comment type="similarity">
    <text evidence="3 13">Belongs to the D-alanine--D-alanine ligase family.</text>
</comment>
<evidence type="ECO:0000256" key="5">
    <source>
        <dbReference type="ARBA" id="ARBA00022490"/>
    </source>
</evidence>
<keyword evidence="8 16" id="KW-0067">ATP-binding</keyword>
<keyword evidence="15" id="KW-0479">Metal-binding</keyword>
<dbReference type="PIRSF" id="PIRSF039102">
    <property type="entry name" value="Ddl/VanB"/>
    <property type="match status" value="1"/>
</dbReference>
<dbReference type="GO" id="GO:0005524">
    <property type="term" value="F:ATP binding"/>
    <property type="evidence" value="ECO:0007669"/>
    <property type="project" value="UniProtKB-UniRule"/>
</dbReference>
<evidence type="ECO:0000256" key="8">
    <source>
        <dbReference type="ARBA" id="ARBA00022840"/>
    </source>
</evidence>
<dbReference type="GO" id="GO:0005737">
    <property type="term" value="C:cytoplasm"/>
    <property type="evidence" value="ECO:0007669"/>
    <property type="project" value="UniProtKB-SubCell"/>
</dbReference>
<feature type="active site" evidence="14">
    <location>
        <position position="296"/>
    </location>
</feature>
<comment type="subcellular location">
    <subcellularLocation>
        <location evidence="2 13">Cytoplasm</location>
    </subcellularLocation>
</comment>
<dbReference type="InterPro" id="IPR013815">
    <property type="entry name" value="ATP_grasp_subdomain_1"/>
</dbReference>
<dbReference type="Gene3D" id="3.30.470.20">
    <property type="entry name" value="ATP-grasp fold, B domain"/>
    <property type="match status" value="1"/>
</dbReference>
<evidence type="ECO:0000256" key="16">
    <source>
        <dbReference type="PROSITE-ProRule" id="PRU00409"/>
    </source>
</evidence>
<dbReference type="GO" id="GO:0009252">
    <property type="term" value="P:peptidoglycan biosynthetic process"/>
    <property type="evidence" value="ECO:0007669"/>
    <property type="project" value="UniProtKB-UniRule"/>
</dbReference>
<evidence type="ECO:0000256" key="15">
    <source>
        <dbReference type="PIRSR" id="PIRSR039102-3"/>
    </source>
</evidence>
<keyword evidence="10 13" id="KW-0573">Peptidoglycan synthesis</keyword>
<reference evidence="19" key="1">
    <citation type="submission" date="2017-10" db="EMBL/GenBank/DDBJ databases">
        <authorList>
            <person name="Frank J."/>
        </authorList>
    </citation>
    <scope>NUCLEOTIDE SEQUENCE [LARGE SCALE GENOMIC DNA]</scope>
</reference>
<dbReference type="InterPro" id="IPR011761">
    <property type="entry name" value="ATP-grasp"/>
</dbReference>
<dbReference type="Pfam" id="PF01820">
    <property type="entry name" value="Dala_Dala_lig_N"/>
    <property type="match status" value="1"/>
</dbReference>
<dbReference type="Proteomes" id="UP000221734">
    <property type="component" value="Chromosome Kuenenia_stuttgartiensis_MBR1"/>
</dbReference>
<evidence type="ECO:0000256" key="3">
    <source>
        <dbReference type="ARBA" id="ARBA00010871"/>
    </source>
</evidence>
<evidence type="ECO:0000256" key="6">
    <source>
        <dbReference type="ARBA" id="ARBA00022598"/>
    </source>
</evidence>
<dbReference type="KEGG" id="kst:KSMBR1_3361"/>
<dbReference type="GO" id="GO:0008716">
    <property type="term" value="F:D-alanine-D-alanine ligase activity"/>
    <property type="evidence" value="ECO:0007669"/>
    <property type="project" value="UniProtKB-UniRule"/>
</dbReference>
<comment type="cofactor">
    <cofactor evidence="15">
        <name>Mg(2+)</name>
        <dbReference type="ChEBI" id="CHEBI:18420"/>
    </cofactor>
    <cofactor evidence="15">
        <name>Mn(2+)</name>
        <dbReference type="ChEBI" id="CHEBI:29035"/>
    </cofactor>
    <text evidence="15">Binds 2 magnesium or manganese ions per subunit.</text>
</comment>
<dbReference type="PANTHER" id="PTHR23132">
    <property type="entry name" value="D-ALANINE--D-ALANINE LIGASE"/>
    <property type="match status" value="1"/>
</dbReference>
<comment type="cofactor">
    <cofactor evidence="1">
        <name>Mn(2+)</name>
        <dbReference type="ChEBI" id="CHEBI:29035"/>
    </cofactor>
</comment>
<dbReference type="InterPro" id="IPR000291">
    <property type="entry name" value="D-Ala_lig_Van_CS"/>
</dbReference>
<evidence type="ECO:0000256" key="2">
    <source>
        <dbReference type="ARBA" id="ARBA00004496"/>
    </source>
</evidence>
<feature type="binding site" evidence="15">
    <location>
        <position position="285"/>
    </location>
    <ligand>
        <name>Mg(2+)</name>
        <dbReference type="ChEBI" id="CHEBI:18420"/>
        <label>2</label>
    </ligand>
</feature>
<evidence type="ECO:0000256" key="1">
    <source>
        <dbReference type="ARBA" id="ARBA00001936"/>
    </source>
</evidence>
<comment type="pathway">
    <text evidence="13">Cell wall biogenesis; peptidoglycan biosynthesis.</text>
</comment>
<evidence type="ECO:0000256" key="11">
    <source>
        <dbReference type="ARBA" id="ARBA00023316"/>
    </source>
</evidence>
<evidence type="ECO:0000256" key="4">
    <source>
        <dbReference type="ARBA" id="ARBA00012216"/>
    </source>
</evidence>
<evidence type="ECO:0000313" key="19">
    <source>
        <dbReference type="Proteomes" id="UP000221734"/>
    </source>
</evidence>
<dbReference type="GO" id="GO:0046872">
    <property type="term" value="F:metal ion binding"/>
    <property type="evidence" value="ECO:0007669"/>
    <property type="project" value="UniProtKB-KW"/>
</dbReference>
<name>A0A2C9CM15_KUEST</name>
<accession>A0A2C9CM15</accession>
<dbReference type="HAMAP" id="MF_00047">
    <property type="entry name" value="Dala_Dala_lig"/>
    <property type="match status" value="1"/>
</dbReference>
<evidence type="ECO:0000256" key="7">
    <source>
        <dbReference type="ARBA" id="ARBA00022741"/>
    </source>
</evidence>
<dbReference type="PANTHER" id="PTHR23132:SF23">
    <property type="entry name" value="D-ALANINE--D-ALANINE LIGASE B"/>
    <property type="match status" value="1"/>
</dbReference>
<dbReference type="GO" id="GO:0008360">
    <property type="term" value="P:regulation of cell shape"/>
    <property type="evidence" value="ECO:0007669"/>
    <property type="project" value="UniProtKB-KW"/>
</dbReference>
<dbReference type="InterPro" id="IPR011095">
    <property type="entry name" value="Dala_Dala_lig_C"/>
</dbReference>
<dbReference type="AlphaFoldDB" id="A0A2C9CM15"/>
<sequence>MRTRNIAVLMGGVSPEREISLRSGNAVAKALKDAGNNVICIDVKDEDIKELDHEEIDVAFIALHGYFGEDGGVQQLLEVKGIPYTGSGVNASRIAMDKVESKRCFLYAGLKTPEYFLLKKPVNLAEIEQEIQEFGLPVVIKPTNGGSSIGVSIIKEGNNFHYHVGEALKCGDEAFVERYVSGREFTIGILDSRSLPIIEICVADDFFDYNAKYNSGKTRYFVINKTFENKTNILNTPCCDVGFLDAALYDKAQELAIEAHNAIGCRGFSRVDILLDNKNDFYILEVNTIPGFTEKSLLPMAARAADISFTSLCEKIVDLASQKNFVSIDGSIKN</sequence>
<dbReference type="PROSITE" id="PS50975">
    <property type="entry name" value="ATP_GRASP"/>
    <property type="match status" value="1"/>
</dbReference>
<dbReference type="NCBIfam" id="TIGR01205">
    <property type="entry name" value="D_ala_D_alaTIGR"/>
    <property type="match status" value="1"/>
</dbReference>
<feature type="active site" evidence="14">
    <location>
        <position position="147"/>
    </location>
</feature>
<dbReference type="SUPFAM" id="SSF52440">
    <property type="entry name" value="PreATP-grasp domain"/>
    <property type="match status" value="1"/>
</dbReference>
<keyword evidence="7 16" id="KW-0547">Nucleotide-binding</keyword>
<dbReference type="PROSITE" id="PS00844">
    <property type="entry name" value="DALA_DALA_LIGASE_2"/>
    <property type="match status" value="1"/>
</dbReference>
<feature type="binding site" evidence="15">
    <location>
        <position position="285"/>
    </location>
    <ligand>
        <name>Mg(2+)</name>
        <dbReference type="ChEBI" id="CHEBI:18420"/>
        <label>1</label>
    </ligand>
</feature>
<dbReference type="GO" id="GO:0071555">
    <property type="term" value="P:cell wall organization"/>
    <property type="evidence" value="ECO:0007669"/>
    <property type="project" value="UniProtKB-KW"/>
</dbReference>
<dbReference type="EC" id="6.3.2.4" evidence="4 13"/>
<gene>
    <name evidence="18" type="primary">ddlA</name>
    <name evidence="13" type="synonym">ddl</name>
    <name evidence="18" type="ORF">KSMBR1_3361</name>
</gene>
<evidence type="ECO:0000256" key="10">
    <source>
        <dbReference type="ARBA" id="ARBA00022984"/>
    </source>
</evidence>
<dbReference type="Gene3D" id="3.40.50.20">
    <property type="match status" value="1"/>
</dbReference>
<dbReference type="Gene3D" id="3.30.1490.20">
    <property type="entry name" value="ATP-grasp fold, A domain"/>
    <property type="match status" value="1"/>
</dbReference>
<evidence type="ECO:0000313" key="18">
    <source>
        <dbReference type="EMBL" id="SOH05837.1"/>
    </source>
</evidence>
<feature type="domain" description="ATP-grasp" evidence="17">
    <location>
        <begin position="102"/>
        <end position="318"/>
    </location>
</feature>
<dbReference type="SUPFAM" id="SSF56059">
    <property type="entry name" value="Glutathione synthetase ATP-binding domain-like"/>
    <property type="match status" value="1"/>
</dbReference>
<keyword evidence="5 13" id="KW-0963">Cytoplasm</keyword>
<feature type="binding site" evidence="15">
    <location>
        <position position="287"/>
    </location>
    <ligand>
        <name>Mg(2+)</name>
        <dbReference type="ChEBI" id="CHEBI:18420"/>
        <label>2</label>
    </ligand>
</feature>
<keyword evidence="15" id="KW-0464">Manganese</keyword>
<evidence type="ECO:0000256" key="12">
    <source>
        <dbReference type="ARBA" id="ARBA00047614"/>
    </source>
</evidence>
<keyword evidence="15" id="KW-0460">Magnesium</keyword>
<comment type="catalytic activity">
    <reaction evidence="12 13">
        <text>2 D-alanine + ATP = D-alanyl-D-alanine + ADP + phosphate + H(+)</text>
        <dbReference type="Rhea" id="RHEA:11224"/>
        <dbReference type="ChEBI" id="CHEBI:15378"/>
        <dbReference type="ChEBI" id="CHEBI:30616"/>
        <dbReference type="ChEBI" id="CHEBI:43474"/>
        <dbReference type="ChEBI" id="CHEBI:57416"/>
        <dbReference type="ChEBI" id="CHEBI:57822"/>
        <dbReference type="ChEBI" id="CHEBI:456216"/>
        <dbReference type="EC" id="6.3.2.4"/>
    </reaction>
</comment>
<keyword evidence="19" id="KW-1185">Reference proteome</keyword>
<dbReference type="EMBL" id="LT934425">
    <property type="protein sequence ID" value="SOH05837.1"/>
    <property type="molecule type" value="Genomic_DNA"/>
</dbReference>
<evidence type="ECO:0000256" key="13">
    <source>
        <dbReference type="HAMAP-Rule" id="MF_00047"/>
    </source>
</evidence>
<dbReference type="InterPro" id="IPR005905">
    <property type="entry name" value="D_ala_D_ala"/>
</dbReference>
<proteinExistence type="inferred from homology"/>
<keyword evidence="11 13" id="KW-0961">Cell wall biogenesis/degradation</keyword>